<dbReference type="Gene3D" id="1.10.10.10">
    <property type="entry name" value="Winged helix-like DNA-binding domain superfamily/Winged helix DNA-binding domain"/>
    <property type="match status" value="1"/>
</dbReference>
<evidence type="ECO:0000256" key="1">
    <source>
        <dbReference type="PIRNR" id="PIRNR012524"/>
    </source>
</evidence>
<reference evidence="6 7" key="1">
    <citation type="submission" date="2017-05" db="EMBL/GenBank/DDBJ databases">
        <title>Vagococcus spp. assemblies.</title>
        <authorList>
            <person name="Gulvik C.A."/>
        </authorList>
    </citation>
    <scope>NUCLEOTIDE SEQUENCE [LARGE SCALE GENOMIC DNA]</scope>
    <source>
        <strain evidence="6 7">NCFB 2497</strain>
    </source>
</reference>
<dbReference type="Pfam" id="PF13509">
    <property type="entry name" value="S1_2"/>
    <property type="match status" value="1"/>
</dbReference>
<evidence type="ECO:0000313" key="6">
    <source>
        <dbReference type="EMBL" id="RSU04326.1"/>
    </source>
</evidence>
<dbReference type="PIRSF" id="PIRSF012524">
    <property type="entry name" value="YitL_S1"/>
    <property type="match status" value="1"/>
</dbReference>
<dbReference type="PANTHER" id="PTHR37296">
    <property type="entry name" value="CONSERVED VIRULENCE FACTOR B"/>
    <property type="match status" value="1"/>
</dbReference>
<feature type="domain" description="Conserved virulence factor B first S1" evidence="2">
    <location>
        <begin position="5"/>
        <end position="62"/>
    </location>
</feature>
<dbReference type="Pfam" id="PF17783">
    <property type="entry name" value="WHD_CvfB"/>
    <property type="match status" value="1"/>
</dbReference>
<dbReference type="PANTHER" id="PTHR37296:SF1">
    <property type="entry name" value="CONSERVED VIRULENCE FACTOR B"/>
    <property type="match status" value="1"/>
</dbReference>
<proteinExistence type="inferred from homology"/>
<dbReference type="Gene3D" id="2.40.50.140">
    <property type="entry name" value="Nucleic acid-binding proteins"/>
    <property type="match status" value="2"/>
</dbReference>
<dbReference type="InterPro" id="IPR048587">
    <property type="entry name" value="CvfB_S1_3rd"/>
</dbReference>
<dbReference type="Pfam" id="PF21191">
    <property type="entry name" value="CvfB_1st"/>
    <property type="match status" value="1"/>
</dbReference>
<gene>
    <name evidence="6" type="ORF">CBF32_02820</name>
</gene>
<evidence type="ECO:0000313" key="7">
    <source>
        <dbReference type="Proteomes" id="UP000288197"/>
    </source>
</evidence>
<accession>A0A369B2X5</accession>
<sequence length="290" mass="32894">MNELLGQVWHGMIFDENDHSYFVQKNGITFLLDKTEGEQAIGNMIEGFAYQNQKAQNRFTTKIPTIRKGHQGFAEVIMSRKDLGVFVDIGLPDKEIVVSLDELPEMRQLWPKKGDQLLVSLKIDEKDRLWATLADDVDFLAMSVAASKEEMQNKNVEGIVYRLKLVGTFIITDDKHIGFIHPSERFEEPRLGQKVSGRVIGVRPDGMLNISLKPRGYEVISSDAQMILTFLERSAEGKIPFSDKSTPEEINETFAISKGQFKRALGSLMKEKMIIQEDGWTILVKNNESN</sequence>
<evidence type="ECO:0000259" key="3">
    <source>
        <dbReference type="Pfam" id="PF17783"/>
    </source>
</evidence>
<keyword evidence="6" id="KW-0238">DNA-binding</keyword>
<feature type="domain" description="Conserved virulence factor B third S1" evidence="5">
    <location>
        <begin position="146"/>
        <end position="214"/>
    </location>
</feature>
<comment type="caution">
    <text evidence="6">The sequence shown here is derived from an EMBL/GenBank/DDBJ whole genome shotgun (WGS) entry which is preliminary data.</text>
</comment>
<feature type="domain" description="Conserved virulence factor B-like winged helix" evidence="3">
    <location>
        <begin position="225"/>
        <end position="283"/>
    </location>
</feature>
<feature type="domain" description="Conserved virulence factor B second S1" evidence="4">
    <location>
        <begin position="72"/>
        <end position="131"/>
    </location>
</feature>
<comment type="similarity">
    <text evidence="1">Belongs to the CvfB family.</text>
</comment>
<protein>
    <submittedName>
        <fullName evidence="6">DNA-binding protein</fullName>
    </submittedName>
</protein>
<dbReference type="InterPro" id="IPR040764">
    <property type="entry name" value="CvfB_WH"/>
</dbReference>
<dbReference type="EMBL" id="NGJX01000002">
    <property type="protein sequence ID" value="RSU04326.1"/>
    <property type="molecule type" value="Genomic_DNA"/>
</dbReference>
<dbReference type="Pfam" id="PF21543">
    <property type="entry name" value="CvfB_2nd"/>
    <property type="match status" value="1"/>
</dbReference>
<dbReference type="GeneID" id="63145117"/>
<keyword evidence="7" id="KW-1185">Reference proteome</keyword>
<evidence type="ECO:0000259" key="4">
    <source>
        <dbReference type="Pfam" id="PF21191"/>
    </source>
</evidence>
<dbReference type="InterPro" id="IPR014464">
    <property type="entry name" value="CvfB_fam"/>
</dbReference>
<dbReference type="Proteomes" id="UP000288197">
    <property type="component" value="Unassembled WGS sequence"/>
</dbReference>
<dbReference type="Gene3D" id="2.40.50.330">
    <property type="match status" value="1"/>
</dbReference>
<evidence type="ECO:0000259" key="2">
    <source>
        <dbReference type="Pfam" id="PF13509"/>
    </source>
</evidence>
<dbReference type="OrthoDB" id="9801597at2"/>
<dbReference type="GO" id="GO:0003677">
    <property type="term" value="F:DNA binding"/>
    <property type="evidence" value="ECO:0007669"/>
    <property type="project" value="UniProtKB-KW"/>
</dbReference>
<dbReference type="AlphaFoldDB" id="A0A369B2X5"/>
<dbReference type="InterPro" id="IPR036388">
    <property type="entry name" value="WH-like_DNA-bd_sf"/>
</dbReference>
<dbReference type="InterPro" id="IPR039566">
    <property type="entry name" value="CvfB_S1_st"/>
</dbReference>
<dbReference type="RefSeq" id="WP_114288463.1">
    <property type="nucleotide sequence ID" value="NZ_CP081459.1"/>
</dbReference>
<dbReference type="InterPro" id="IPR048588">
    <property type="entry name" value="CvfB_S1_2nd"/>
</dbReference>
<name>A0A369B2X5_9ENTE</name>
<evidence type="ECO:0000259" key="5">
    <source>
        <dbReference type="Pfam" id="PF21543"/>
    </source>
</evidence>
<organism evidence="6 7">
    <name type="scientific">Vagococcus fluvialis</name>
    <dbReference type="NCBI Taxonomy" id="2738"/>
    <lineage>
        <taxon>Bacteria</taxon>
        <taxon>Bacillati</taxon>
        <taxon>Bacillota</taxon>
        <taxon>Bacilli</taxon>
        <taxon>Lactobacillales</taxon>
        <taxon>Enterococcaceae</taxon>
        <taxon>Vagococcus</taxon>
    </lineage>
</organism>
<dbReference type="InterPro" id="IPR012340">
    <property type="entry name" value="NA-bd_OB-fold"/>
</dbReference>